<reference evidence="1 2" key="1">
    <citation type="submission" date="2018-02" db="EMBL/GenBank/DDBJ databases">
        <title>Lelliotia aquatilis sp. nov., isolated from drinking water.</title>
        <authorList>
            <person name="Kaempfer P."/>
            <person name="Glaeser S."/>
            <person name="Exner M."/>
            <person name="Doijad S."/>
            <person name="Chakraborty T."/>
        </authorList>
    </citation>
    <scope>NUCLEOTIDE SEQUENCE [LARGE SCALE GENOMIC DNA]</scope>
    <source>
        <strain evidence="1 2">6331-17</strain>
    </source>
</reference>
<keyword evidence="2" id="KW-1185">Reference proteome</keyword>
<proteinExistence type="predicted"/>
<evidence type="ECO:0008006" key="3">
    <source>
        <dbReference type="Google" id="ProtNLM"/>
    </source>
</evidence>
<comment type="caution">
    <text evidence="1">The sequence shown here is derived from an EMBL/GenBank/DDBJ whole genome shotgun (WGS) entry which is preliminary data.</text>
</comment>
<gene>
    <name evidence="1" type="ORF">C3712_07360</name>
</gene>
<name>A0ABX5A321_9ENTR</name>
<dbReference type="InterPro" id="IPR010877">
    <property type="entry name" value="Phage_Mu_Gp46"/>
</dbReference>
<dbReference type="RefSeq" id="WP_103948632.1">
    <property type="nucleotide sequence ID" value="NZ_PQVT01000004.1"/>
</dbReference>
<dbReference type="Pfam" id="PF07409">
    <property type="entry name" value="GP46"/>
    <property type="match status" value="1"/>
</dbReference>
<protein>
    <recommendedName>
        <fullName evidence="3">Phage protein GP46</fullName>
    </recommendedName>
</protein>
<accession>A0ABX5A321</accession>
<evidence type="ECO:0000313" key="1">
    <source>
        <dbReference type="EMBL" id="POZ24027.1"/>
    </source>
</evidence>
<evidence type="ECO:0000313" key="2">
    <source>
        <dbReference type="Proteomes" id="UP000237025"/>
    </source>
</evidence>
<dbReference type="Proteomes" id="UP000237025">
    <property type="component" value="Unassembled WGS sequence"/>
</dbReference>
<organism evidence="1 2">
    <name type="scientific">Lelliottia aquatilis</name>
    <dbReference type="NCBI Taxonomy" id="2080838"/>
    <lineage>
        <taxon>Bacteria</taxon>
        <taxon>Pseudomonadati</taxon>
        <taxon>Pseudomonadota</taxon>
        <taxon>Gammaproteobacteria</taxon>
        <taxon>Enterobacterales</taxon>
        <taxon>Enterobacteriaceae</taxon>
        <taxon>Lelliottia</taxon>
    </lineage>
</organism>
<sequence length="145" mass="16366">MSDIRTPWPAPDGSSADWVVVSGDLQQGNDLETAIYISLFTDRLARDDDKIDGTDRRGWWADTGETYLIGSRLWLLRRQKLTSAIAGKAVDFCREALQWLLDDSIVSSITVQTRIIHPRTLLVGITYQEPGKSAQSVKDSWVWEN</sequence>
<dbReference type="EMBL" id="PQVW01000004">
    <property type="protein sequence ID" value="POZ24027.1"/>
    <property type="molecule type" value="Genomic_DNA"/>
</dbReference>